<dbReference type="GO" id="GO:0005507">
    <property type="term" value="F:copper ion binding"/>
    <property type="evidence" value="ECO:0007669"/>
    <property type="project" value="InterPro"/>
</dbReference>
<dbReference type="GO" id="GO:0016491">
    <property type="term" value="F:oxidoreductase activity"/>
    <property type="evidence" value="ECO:0007669"/>
    <property type="project" value="UniProtKB-KW"/>
</dbReference>
<evidence type="ECO:0000256" key="1">
    <source>
        <dbReference type="ARBA" id="ARBA00022723"/>
    </source>
</evidence>
<evidence type="ECO:0000313" key="7">
    <source>
        <dbReference type="EMBL" id="OIJ95333.1"/>
    </source>
</evidence>
<feature type="domain" description="Plastocyanin-like" evidence="4">
    <location>
        <begin position="233"/>
        <end position="320"/>
    </location>
</feature>
<dbReference type="RefSeq" id="WP_071384980.1">
    <property type="nucleotide sequence ID" value="NZ_MLYO01000065.1"/>
</dbReference>
<keyword evidence="8" id="KW-1185">Reference proteome</keyword>
<comment type="caution">
    <text evidence="7">The sequence shown here is derived from an EMBL/GenBank/DDBJ whole genome shotgun (WGS) entry which is preliminary data.</text>
</comment>
<gene>
    <name evidence="7" type="ORF">BIV23_34810</name>
</gene>
<dbReference type="Proteomes" id="UP000179642">
    <property type="component" value="Unassembled WGS sequence"/>
</dbReference>
<reference evidence="7 8" key="1">
    <citation type="submission" date="2016-10" db="EMBL/GenBank/DDBJ databases">
        <title>Genome sequence of Streptomyces sp. MUSC 1.</title>
        <authorList>
            <person name="Lee L.-H."/>
            <person name="Ser H.-L."/>
            <person name="Law J.W.-F."/>
        </authorList>
    </citation>
    <scope>NUCLEOTIDE SEQUENCE [LARGE SCALE GENOMIC DNA]</scope>
    <source>
        <strain evidence="7 8">MUSC 1</strain>
    </source>
</reference>
<evidence type="ECO:0000256" key="3">
    <source>
        <dbReference type="ARBA" id="ARBA00023008"/>
    </source>
</evidence>
<feature type="domain" description="Plastocyanin-like" evidence="5">
    <location>
        <begin position="386"/>
        <end position="488"/>
    </location>
</feature>
<dbReference type="InterPro" id="IPR006311">
    <property type="entry name" value="TAT_signal"/>
</dbReference>
<evidence type="ECO:0000259" key="4">
    <source>
        <dbReference type="Pfam" id="PF00394"/>
    </source>
</evidence>
<keyword evidence="3" id="KW-0186">Copper</keyword>
<dbReference type="InterPro" id="IPR011707">
    <property type="entry name" value="Cu-oxidase-like_N"/>
</dbReference>
<accession>A0A1S2PNM9</accession>
<proteinExistence type="predicted"/>
<dbReference type="Pfam" id="PF00394">
    <property type="entry name" value="Cu-oxidase"/>
    <property type="match status" value="1"/>
</dbReference>
<dbReference type="Pfam" id="PF07732">
    <property type="entry name" value="Cu-oxidase_3"/>
    <property type="match status" value="1"/>
</dbReference>
<dbReference type="PROSITE" id="PS51318">
    <property type="entry name" value="TAT"/>
    <property type="match status" value="1"/>
</dbReference>
<dbReference type="SUPFAM" id="SSF49503">
    <property type="entry name" value="Cupredoxins"/>
    <property type="match status" value="3"/>
</dbReference>
<dbReference type="InterPro" id="IPR001117">
    <property type="entry name" value="Cu-oxidase_2nd"/>
</dbReference>
<name>A0A1S2PNM9_9ACTN</name>
<dbReference type="AlphaFoldDB" id="A0A1S2PNM9"/>
<evidence type="ECO:0000313" key="8">
    <source>
        <dbReference type="Proteomes" id="UP000179642"/>
    </source>
</evidence>
<keyword evidence="1" id="KW-0479">Metal-binding</keyword>
<dbReference type="OrthoDB" id="345021at2"/>
<protein>
    <submittedName>
        <fullName evidence="7">Copper oxidase</fullName>
    </submittedName>
</protein>
<dbReference type="Gene3D" id="2.60.40.420">
    <property type="entry name" value="Cupredoxins - blue copper proteins"/>
    <property type="match status" value="2"/>
</dbReference>
<dbReference type="InterPro" id="IPR008972">
    <property type="entry name" value="Cupredoxin"/>
</dbReference>
<feature type="domain" description="Plastocyanin-like" evidence="6">
    <location>
        <begin position="52"/>
        <end position="168"/>
    </location>
</feature>
<keyword evidence="2" id="KW-0560">Oxidoreductase</keyword>
<sequence>MAISRRDVLRLCGVSALAGVGTGGVADRYSRAATSAGVPPDKADYTLRIATGRVELAPGTVVSTTTYNGQFPGPLLRFTEGRPVVVDVHNDTATPELLHWHGQRVPADVDGAAEEGTPYIPAHGMRRLSFTPGPAGFRFYHTHVAALGDLTRGTYSGQAGPVYIEPKANPGSYDQEVFLTLKEFEPSLSHGGDIPQTFLAGSPVPGLRRRGEQAMADSLARGMPRGYEVGYRAFAVNGRKLGHGPPVRVRIGQRVLLHVLNASATEIRSLALPGHTFKVVALDGNPVPRQADVPVLWIGTAERVSAVVEMNHPGVWVLGDTSDDDRNAGMGTVVEYAGRSGTPRWNAPPSFTWDYRAFADAGSTNQRPDHTIDLLVEKRNAAEKGFNIWPLNGVPFSLDTDRPVLDVERGRRYRMRLRNASDDIHPLHLHRHTFEVTHIAGTPTRGLRKDVVMLGGYQTVALDFTADQPGLSLFHCHQQLHMDYGFMILLRCS</sequence>
<evidence type="ECO:0000256" key="2">
    <source>
        <dbReference type="ARBA" id="ARBA00023002"/>
    </source>
</evidence>
<dbReference type="PANTHER" id="PTHR11709:SF394">
    <property type="entry name" value="FI03373P-RELATED"/>
    <property type="match status" value="1"/>
</dbReference>
<organism evidence="7 8">
    <name type="scientific">Streptomyces monashensis</name>
    <dbReference type="NCBI Taxonomy" id="1678012"/>
    <lineage>
        <taxon>Bacteria</taxon>
        <taxon>Bacillati</taxon>
        <taxon>Actinomycetota</taxon>
        <taxon>Actinomycetes</taxon>
        <taxon>Kitasatosporales</taxon>
        <taxon>Streptomycetaceae</taxon>
        <taxon>Streptomyces</taxon>
    </lineage>
</organism>
<dbReference type="InterPro" id="IPR045087">
    <property type="entry name" value="Cu-oxidase_fam"/>
</dbReference>
<dbReference type="InterPro" id="IPR011706">
    <property type="entry name" value="Cu-oxidase_C"/>
</dbReference>
<dbReference type="Pfam" id="PF07731">
    <property type="entry name" value="Cu-oxidase_2"/>
    <property type="match status" value="1"/>
</dbReference>
<dbReference type="EMBL" id="MLYO01000065">
    <property type="protein sequence ID" value="OIJ95333.1"/>
    <property type="molecule type" value="Genomic_DNA"/>
</dbReference>
<dbReference type="PANTHER" id="PTHR11709">
    <property type="entry name" value="MULTI-COPPER OXIDASE"/>
    <property type="match status" value="1"/>
</dbReference>
<evidence type="ECO:0000259" key="5">
    <source>
        <dbReference type="Pfam" id="PF07731"/>
    </source>
</evidence>
<evidence type="ECO:0000259" key="6">
    <source>
        <dbReference type="Pfam" id="PF07732"/>
    </source>
</evidence>